<protein>
    <submittedName>
        <fullName evidence="1">Uncharacterized protein</fullName>
    </submittedName>
</protein>
<keyword evidence="2" id="KW-1185">Reference proteome</keyword>
<dbReference type="Proteomes" id="UP001218218">
    <property type="component" value="Unassembled WGS sequence"/>
</dbReference>
<evidence type="ECO:0000313" key="2">
    <source>
        <dbReference type="Proteomes" id="UP001218218"/>
    </source>
</evidence>
<gene>
    <name evidence="1" type="ORF">DFH08DRAFT_720339</name>
</gene>
<evidence type="ECO:0000313" key="1">
    <source>
        <dbReference type="EMBL" id="KAJ7307088.1"/>
    </source>
</evidence>
<comment type="caution">
    <text evidence="1">The sequence shown here is derived from an EMBL/GenBank/DDBJ whole genome shotgun (WGS) entry which is preliminary data.</text>
</comment>
<feature type="non-terminal residue" evidence="1">
    <location>
        <position position="1"/>
    </location>
</feature>
<accession>A0AAD6Z4B8</accession>
<dbReference type="AlphaFoldDB" id="A0AAD6Z4B8"/>
<reference evidence="1" key="1">
    <citation type="submission" date="2023-03" db="EMBL/GenBank/DDBJ databases">
        <title>Massive genome expansion in bonnet fungi (Mycena s.s.) driven by repeated elements and novel gene families across ecological guilds.</title>
        <authorList>
            <consortium name="Lawrence Berkeley National Laboratory"/>
            <person name="Harder C.B."/>
            <person name="Miyauchi S."/>
            <person name="Viragh M."/>
            <person name="Kuo A."/>
            <person name="Thoen E."/>
            <person name="Andreopoulos B."/>
            <person name="Lu D."/>
            <person name="Skrede I."/>
            <person name="Drula E."/>
            <person name="Henrissat B."/>
            <person name="Morin E."/>
            <person name="Kohler A."/>
            <person name="Barry K."/>
            <person name="LaButti K."/>
            <person name="Morin E."/>
            <person name="Salamov A."/>
            <person name="Lipzen A."/>
            <person name="Mereny Z."/>
            <person name="Hegedus B."/>
            <person name="Baldrian P."/>
            <person name="Stursova M."/>
            <person name="Weitz H."/>
            <person name="Taylor A."/>
            <person name="Grigoriev I.V."/>
            <person name="Nagy L.G."/>
            <person name="Martin F."/>
            <person name="Kauserud H."/>
        </authorList>
    </citation>
    <scope>NUCLEOTIDE SEQUENCE</scope>
    <source>
        <strain evidence="1">CBHHK002</strain>
    </source>
</reference>
<dbReference type="EMBL" id="JARIHO010000089">
    <property type="protein sequence ID" value="KAJ7307088.1"/>
    <property type="molecule type" value="Genomic_DNA"/>
</dbReference>
<sequence length="112" mass="12879">HFLTQIPQPIHRNSEMKAILSVDLTSIQSLPGENPIKMMVFERTFLHSWAHRLGLHLFASTMAIRVILSAMARRLWVPSFGQVKVIKFLIESKRYRQRPSKSASPNRRAQSG</sequence>
<organism evidence="1 2">
    <name type="scientific">Mycena albidolilacea</name>
    <dbReference type="NCBI Taxonomy" id="1033008"/>
    <lineage>
        <taxon>Eukaryota</taxon>
        <taxon>Fungi</taxon>
        <taxon>Dikarya</taxon>
        <taxon>Basidiomycota</taxon>
        <taxon>Agaricomycotina</taxon>
        <taxon>Agaricomycetes</taxon>
        <taxon>Agaricomycetidae</taxon>
        <taxon>Agaricales</taxon>
        <taxon>Marasmiineae</taxon>
        <taxon>Mycenaceae</taxon>
        <taxon>Mycena</taxon>
    </lineage>
</organism>
<proteinExistence type="predicted"/>
<name>A0AAD6Z4B8_9AGAR</name>